<proteinExistence type="predicted"/>
<evidence type="ECO:0000313" key="2">
    <source>
        <dbReference type="Proteomes" id="UP001732700"/>
    </source>
</evidence>
<name>A0ACD6AGF8_AVESA</name>
<dbReference type="EnsemblPlants" id="AVESA.00010b.r2.UnG1401970.1">
    <property type="protein sequence ID" value="AVESA.00010b.r2.UnG1401970.1.CDS"/>
    <property type="gene ID" value="AVESA.00010b.r2.UnG1401970"/>
</dbReference>
<protein>
    <submittedName>
        <fullName evidence="1">Uncharacterized protein</fullName>
    </submittedName>
</protein>
<organism evidence="1 2">
    <name type="scientific">Avena sativa</name>
    <name type="common">Oat</name>
    <dbReference type="NCBI Taxonomy" id="4498"/>
    <lineage>
        <taxon>Eukaryota</taxon>
        <taxon>Viridiplantae</taxon>
        <taxon>Streptophyta</taxon>
        <taxon>Embryophyta</taxon>
        <taxon>Tracheophyta</taxon>
        <taxon>Spermatophyta</taxon>
        <taxon>Magnoliopsida</taxon>
        <taxon>Liliopsida</taxon>
        <taxon>Poales</taxon>
        <taxon>Poaceae</taxon>
        <taxon>BOP clade</taxon>
        <taxon>Pooideae</taxon>
        <taxon>Poodae</taxon>
        <taxon>Poeae</taxon>
        <taxon>Poeae Chloroplast Group 1 (Aveneae type)</taxon>
        <taxon>Aveninae</taxon>
        <taxon>Avena</taxon>
    </lineage>
</organism>
<evidence type="ECO:0000313" key="1">
    <source>
        <dbReference type="EnsemblPlants" id="AVESA.00010b.r2.UnG1401970.1.CDS"/>
    </source>
</evidence>
<dbReference type="Proteomes" id="UP001732700">
    <property type="component" value="Unassembled WGS sequence"/>
</dbReference>
<reference evidence="1" key="1">
    <citation type="submission" date="2025-09" db="UniProtKB">
        <authorList>
            <consortium name="EnsemblPlants"/>
        </authorList>
    </citation>
    <scope>IDENTIFICATION</scope>
</reference>
<accession>A0ACD6AGF8</accession>
<keyword evidence="2" id="KW-1185">Reference proteome</keyword>
<sequence>MRVSWVTDDRNVPSIVEYGTSPGRYTSSAKGSHTSYRYAMYQSGAIHHVTIGPLKPSTIYYYRCGKVGDEDFRLKTPPAQLPIEFVVIGDLGQTDWTKSTLSHIDALDYDLLLLPGDLSYADMYQPYWDTFGRLVEPQASTRPWMVTEGNHDMEANHQDDKIAFLAYNKRWLMPHEDNNSKSNLYYSFDVAGGAAHVVMLGSYAGFKQGSEQYAWLKNDLANVDRQRTSWLLVVLHTPWYNTNEAHQGEGEDMRVAMERLLYDARVDIVFAGHVHAYERFTRIYDNQADSRGPMYITIGDGGNREGLASNFIEDHKSSRLSVFRQASFGHGRLSIVNATSAVWRWHCNDDDNATVADEVWLESLASTKPTSLVAARRSRYP</sequence>